<feature type="compositionally biased region" description="Low complexity" evidence="2">
    <location>
        <begin position="55"/>
        <end position="65"/>
    </location>
</feature>
<dbReference type="EMBL" id="LT629688">
    <property type="protein sequence ID" value="SDD15414.1"/>
    <property type="molecule type" value="Genomic_DNA"/>
</dbReference>
<proteinExistence type="inferred from homology"/>
<feature type="region of interest" description="Disordered" evidence="2">
    <location>
        <begin position="1"/>
        <end position="84"/>
    </location>
</feature>
<feature type="transmembrane region" description="Helical" evidence="3">
    <location>
        <begin position="110"/>
        <end position="132"/>
    </location>
</feature>
<evidence type="ECO:0000256" key="3">
    <source>
        <dbReference type="SAM" id="Phobius"/>
    </source>
</evidence>
<dbReference type="NCBIfam" id="TIGR00350">
    <property type="entry name" value="lytR_cpsA_psr"/>
    <property type="match status" value="1"/>
</dbReference>
<feature type="compositionally biased region" description="Basic and acidic residues" evidence="2">
    <location>
        <begin position="521"/>
        <end position="532"/>
    </location>
</feature>
<dbReference type="InterPro" id="IPR050922">
    <property type="entry name" value="LytR/CpsA/Psr_CW_biosynth"/>
</dbReference>
<accession>A0A1G6SFH3</accession>
<protein>
    <submittedName>
        <fullName evidence="5">Cell envelope-related function transcriptional attenuator common domain-containing protein</fullName>
    </submittedName>
</protein>
<evidence type="ECO:0000256" key="1">
    <source>
        <dbReference type="ARBA" id="ARBA00006068"/>
    </source>
</evidence>
<dbReference type="AlphaFoldDB" id="A0A1G6SFH3"/>
<keyword evidence="3" id="KW-1133">Transmembrane helix</keyword>
<feature type="region of interest" description="Disordered" evidence="2">
    <location>
        <begin position="519"/>
        <end position="603"/>
    </location>
</feature>
<dbReference type="Gene3D" id="3.40.630.190">
    <property type="entry name" value="LCP protein"/>
    <property type="match status" value="1"/>
</dbReference>
<comment type="similarity">
    <text evidence="1">Belongs to the LytR/CpsA/Psr (LCP) family.</text>
</comment>
<dbReference type="PANTHER" id="PTHR33392:SF6">
    <property type="entry name" value="POLYISOPRENYL-TEICHOIC ACID--PEPTIDOGLYCAN TEICHOIC ACID TRANSFERASE TAGU"/>
    <property type="match status" value="1"/>
</dbReference>
<feature type="transmembrane region" description="Helical" evidence="3">
    <location>
        <begin position="184"/>
        <end position="206"/>
    </location>
</feature>
<feature type="domain" description="Cell envelope-related transcriptional attenuator" evidence="4">
    <location>
        <begin position="266"/>
        <end position="449"/>
    </location>
</feature>
<dbReference type="PANTHER" id="PTHR33392">
    <property type="entry name" value="POLYISOPRENYL-TEICHOIC ACID--PEPTIDOGLYCAN TEICHOIC ACID TRANSFERASE TAGU"/>
    <property type="match status" value="1"/>
</dbReference>
<gene>
    <name evidence="5" type="ORF">SAMN04489747_0309</name>
</gene>
<feature type="compositionally biased region" description="Low complexity" evidence="2">
    <location>
        <begin position="533"/>
        <end position="571"/>
    </location>
</feature>
<evidence type="ECO:0000259" key="4">
    <source>
        <dbReference type="Pfam" id="PF03816"/>
    </source>
</evidence>
<evidence type="ECO:0000256" key="2">
    <source>
        <dbReference type="SAM" id="MobiDB-lite"/>
    </source>
</evidence>
<dbReference type="InterPro" id="IPR004474">
    <property type="entry name" value="LytR_CpsA_psr"/>
</dbReference>
<reference evidence="5 6" key="1">
    <citation type="submission" date="2016-10" db="EMBL/GenBank/DDBJ databases">
        <authorList>
            <person name="de Groot N.N."/>
        </authorList>
    </citation>
    <scope>NUCLEOTIDE SEQUENCE [LARGE SCALE GENOMIC DNA]</scope>
    <source>
        <strain evidence="5 6">MON 2.2</strain>
    </source>
</reference>
<feature type="transmembrane region" description="Helical" evidence="3">
    <location>
        <begin position="152"/>
        <end position="172"/>
    </location>
</feature>
<keyword evidence="3" id="KW-0472">Membrane</keyword>
<sequence length="603" mass="63429">MADDEATGKAPRRGLPPRDDARSAGAAPTGRRTRRPQPEPEVSRHETTDARADDPAAAMSASTPTPDGPASARGGRHADQQQAAFSRSAGWTTLGALLPGAGLIRAGHRVAGGIVLGIFLAAVLGLGLWALVGRSSLLAVAVDPSSLNALSAALAVVAVLWVAVIVTTNLALRPRGLATAQRALSGVLVAVLAFVVAAPMAVAARYSHDQAGVVASLFKSQGDSKSATRPTVEPGQADPWAGTERLNVLLLGGDSGDGRSESDGIRTDTVIVASVDTSTGDTTLISLPRNTARMPFPDGSELDEIYPNGFYDGYDGDNQEYALNAMYSRIPAENPGAVGETDHEGADVLKVSVSEALGLDIDYYALVDLDGFAEMVDALGGITVNINTHVPVGGNTDRGIYPDRWLEPGENVHLKGWDALWFARGRYGGDDFKRMGRQRCVVDAVIKQANPQTIITRYEAIARASKDIAQTDVPQEMLPALLELALRAKDGKSRSVLFVNGEQGFISANPDWTAVRKRVAKALDETEQKPRTSEASSEPTGAEESPSAEPSDSPEPSASSSADGGSTSSPEPTEASQSNQDACAWDPESARRSYEEPHPTVVR</sequence>
<keyword evidence="3" id="KW-0812">Transmembrane</keyword>
<evidence type="ECO:0000313" key="6">
    <source>
        <dbReference type="Proteomes" id="UP000198546"/>
    </source>
</evidence>
<feature type="compositionally biased region" description="Basic and acidic residues" evidence="2">
    <location>
        <begin position="588"/>
        <end position="603"/>
    </location>
</feature>
<name>A0A1G6SFH3_9ACTN</name>
<feature type="compositionally biased region" description="Basic and acidic residues" evidence="2">
    <location>
        <begin position="36"/>
        <end position="54"/>
    </location>
</feature>
<dbReference type="STRING" id="675864.SAMN04489747_0309"/>
<keyword evidence="6" id="KW-1185">Reference proteome</keyword>
<evidence type="ECO:0000313" key="5">
    <source>
        <dbReference type="EMBL" id="SDD15414.1"/>
    </source>
</evidence>
<organism evidence="5 6">
    <name type="scientific">Auraticoccus monumenti</name>
    <dbReference type="NCBI Taxonomy" id="675864"/>
    <lineage>
        <taxon>Bacteria</taxon>
        <taxon>Bacillati</taxon>
        <taxon>Actinomycetota</taxon>
        <taxon>Actinomycetes</taxon>
        <taxon>Propionibacteriales</taxon>
        <taxon>Propionibacteriaceae</taxon>
        <taxon>Auraticoccus</taxon>
    </lineage>
</organism>
<dbReference type="Proteomes" id="UP000198546">
    <property type="component" value="Chromosome i"/>
</dbReference>
<dbReference type="Pfam" id="PF03816">
    <property type="entry name" value="LytR_cpsA_psr"/>
    <property type="match status" value="1"/>
</dbReference>